<dbReference type="PANTHER" id="PTHR21338">
    <property type="entry name" value="MITOCHONDRIAL RIBOSOMAL PROTEIN L41"/>
    <property type="match status" value="1"/>
</dbReference>
<keyword evidence="4" id="KW-0689">Ribosomal protein</keyword>
<evidence type="ECO:0008006" key="9">
    <source>
        <dbReference type="Google" id="ProtNLM"/>
    </source>
</evidence>
<evidence type="ECO:0000256" key="1">
    <source>
        <dbReference type="ARBA" id="ARBA00004173"/>
    </source>
</evidence>
<name>A0ABP0ZNB9_9ASCO</name>
<comment type="subcellular location">
    <subcellularLocation>
        <location evidence="1">Mitochondrion</location>
    </subcellularLocation>
</comment>
<dbReference type="PANTHER" id="PTHR21338:SF0">
    <property type="entry name" value="LARGE RIBOSOMAL SUBUNIT PROTEIN ML41"/>
    <property type="match status" value="1"/>
</dbReference>
<evidence type="ECO:0000256" key="6">
    <source>
        <dbReference type="ARBA" id="ARBA00023274"/>
    </source>
</evidence>
<evidence type="ECO:0000313" key="7">
    <source>
        <dbReference type="EMBL" id="CAK9438616.1"/>
    </source>
</evidence>
<comment type="similarity">
    <text evidence="2">Belongs to the mitochondrion-specific ribosomal protein mL41 family.</text>
</comment>
<evidence type="ECO:0000256" key="2">
    <source>
        <dbReference type="ARBA" id="ARBA00010152"/>
    </source>
</evidence>
<dbReference type="EMBL" id="OZ022407">
    <property type="protein sequence ID" value="CAK9438616.1"/>
    <property type="molecule type" value="Genomic_DNA"/>
</dbReference>
<keyword evidence="3" id="KW-0809">Transit peptide</keyword>
<dbReference type="Proteomes" id="UP001497383">
    <property type="component" value="Chromosome 3"/>
</dbReference>
<dbReference type="GeneID" id="92208036"/>
<evidence type="ECO:0000256" key="4">
    <source>
        <dbReference type="ARBA" id="ARBA00022980"/>
    </source>
</evidence>
<keyword evidence="5" id="KW-0496">Mitochondrion</keyword>
<dbReference type="RefSeq" id="XP_066829778.1">
    <property type="nucleotide sequence ID" value="XM_066972884.1"/>
</dbReference>
<proteinExistence type="inferred from homology"/>
<accession>A0ABP0ZNB9</accession>
<sequence>MKASQVLSFQATTQSLLRRPWKTYRDGTIFYGQLKSGSKRHPLTTKQGNKNYYKGTRSSGIGSLDSRGRYHVNWDKVRTYVVPANLNSSQLKPLVSPNSPMFKQTTEGYQDSFKSPVLALHNAINFVENGSSEKELDWEEMGYVHKIVNPNLAKEALVKEESS</sequence>
<evidence type="ECO:0000313" key="8">
    <source>
        <dbReference type="Proteomes" id="UP001497383"/>
    </source>
</evidence>
<reference evidence="7 8" key="1">
    <citation type="submission" date="2024-03" db="EMBL/GenBank/DDBJ databases">
        <authorList>
            <person name="Brejova B."/>
        </authorList>
    </citation>
    <scope>NUCLEOTIDE SEQUENCE [LARGE SCALE GENOMIC DNA]</scope>
    <source>
        <strain evidence="7 8">CBS 14171</strain>
    </source>
</reference>
<gene>
    <name evidence="7" type="ORF">LODBEIA_P28400</name>
</gene>
<evidence type="ECO:0000256" key="5">
    <source>
        <dbReference type="ARBA" id="ARBA00023128"/>
    </source>
</evidence>
<keyword evidence="8" id="KW-1185">Reference proteome</keyword>
<organism evidence="7 8">
    <name type="scientific">Lodderomyces beijingensis</name>
    <dbReference type="NCBI Taxonomy" id="1775926"/>
    <lineage>
        <taxon>Eukaryota</taxon>
        <taxon>Fungi</taxon>
        <taxon>Dikarya</taxon>
        <taxon>Ascomycota</taxon>
        <taxon>Saccharomycotina</taxon>
        <taxon>Pichiomycetes</taxon>
        <taxon>Debaryomycetaceae</taxon>
        <taxon>Candida/Lodderomyces clade</taxon>
        <taxon>Lodderomyces</taxon>
    </lineage>
</organism>
<protein>
    <recommendedName>
        <fullName evidence="9">54S ribosomal protein L27, mitochondrial</fullName>
    </recommendedName>
</protein>
<keyword evidence="6" id="KW-0687">Ribonucleoprotein</keyword>
<dbReference type="Pfam" id="PF09809">
    <property type="entry name" value="MRP-L27"/>
    <property type="match status" value="1"/>
</dbReference>
<evidence type="ECO:0000256" key="3">
    <source>
        <dbReference type="ARBA" id="ARBA00022946"/>
    </source>
</evidence>
<dbReference type="InterPro" id="IPR019189">
    <property type="entry name" value="Ribosomal_mL41"/>
</dbReference>